<protein>
    <submittedName>
        <fullName evidence="1">Uncharacterized protein</fullName>
    </submittedName>
</protein>
<evidence type="ECO:0000313" key="2">
    <source>
        <dbReference type="Proteomes" id="UP001157418"/>
    </source>
</evidence>
<gene>
    <name evidence="1" type="ORF">LVIROSA_LOCUS13203</name>
</gene>
<dbReference type="EMBL" id="CAKMRJ010002223">
    <property type="protein sequence ID" value="CAH1426104.1"/>
    <property type="molecule type" value="Genomic_DNA"/>
</dbReference>
<name>A0AAU9MJ07_9ASTR</name>
<comment type="caution">
    <text evidence="1">The sequence shown here is derived from an EMBL/GenBank/DDBJ whole genome shotgun (WGS) entry which is preliminary data.</text>
</comment>
<evidence type="ECO:0000313" key="1">
    <source>
        <dbReference type="EMBL" id="CAH1426104.1"/>
    </source>
</evidence>
<accession>A0AAU9MJ07</accession>
<organism evidence="1 2">
    <name type="scientific">Lactuca virosa</name>
    <dbReference type="NCBI Taxonomy" id="75947"/>
    <lineage>
        <taxon>Eukaryota</taxon>
        <taxon>Viridiplantae</taxon>
        <taxon>Streptophyta</taxon>
        <taxon>Embryophyta</taxon>
        <taxon>Tracheophyta</taxon>
        <taxon>Spermatophyta</taxon>
        <taxon>Magnoliopsida</taxon>
        <taxon>eudicotyledons</taxon>
        <taxon>Gunneridae</taxon>
        <taxon>Pentapetalae</taxon>
        <taxon>asterids</taxon>
        <taxon>campanulids</taxon>
        <taxon>Asterales</taxon>
        <taxon>Asteraceae</taxon>
        <taxon>Cichorioideae</taxon>
        <taxon>Cichorieae</taxon>
        <taxon>Lactucinae</taxon>
        <taxon>Lactuca</taxon>
    </lineage>
</organism>
<dbReference type="AlphaFoldDB" id="A0AAU9MJ07"/>
<sequence>MSKTDLSVACRRRFSVQTCVAALFYNRLKLEIQLQVDSLYSWWLMKDRNQLCYMNFMPDMLSFLFIDKTRL</sequence>
<dbReference type="Proteomes" id="UP001157418">
    <property type="component" value="Unassembled WGS sequence"/>
</dbReference>
<keyword evidence="2" id="KW-1185">Reference proteome</keyword>
<proteinExistence type="predicted"/>
<reference evidence="1 2" key="1">
    <citation type="submission" date="2022-01" db="EMBL/GenBank/DDBJ databases">
        <authorList>
            <person name="Xiong W."/>
            <person name="Schranz E."/>
        </authorList>
    </citation>
    <scope>NUCLEOTIDE SEQUENCE [LARGE SCALE GENOMIC DNA]</scope>
</reference>